<gene>
    <name evidence="6" type="ORF">METZ01_LOCUS102203</name>
</gene>
<accession>A0A381W9X2</accession>
<dbReference type="PIRSF" id="PIRSF003078">
    <property type="entry name" value="GidB"/>
    <property type="match status" value="1"/>
</dbReference>
<keyword evidence="4" id="KW-0808">Transferase</keyword>
<dbReference type="Pfam" id="PF02527">
    <property type="entry name" value="GidB"/>
    <property type="match status" value="1"/>
</dbReference>
<evidence type="ECO:0008006" key="7">
    <source>
        <dbReference type="Google" id="ProtNLM"/>
    </source>
</evidence>
<dbReference type="InterPro" id="IPR029063">
    <property type="entry name" value="SAM-dependent_MTases_sf"/>
</dbReference>
<name>A0A381W9X2_9ZZZZ</name>
<evidence type="ECO:0000256" key="5">
    <source>
        <dbReference type="ARBA" id="ARBA00022691"/>
    </source>
</evidence>
<dbReference type="Gene3D" id="3.40.50.150">
    <property type="entry name" value="Vaccinia Virus protein VP39"/>
    <property type="match status" value="1"/>
</dbReference>
<dbReference type="GO" id="GO:0070043">
    <property type="term" value="F:rRNA (guanine-N7-)-methyltransferase activity"/>
    <property type="evidence" value="ECO:0007669"/>
    <property type="project" value="TreeGrafter"/>
</dbReference>
<evidence type="ECO:0000256" key="2">
    <source>
        <dbReference type="ARBA" id="ARBA00022552"/>
    </source>
</evidence>
<keyword evidence="1" id="KW-0963">Cytoplasm</keyword>
<sequence length="232" mass="26011">MIKRDFSNLTANQIEQFEVYYKELVLWNKRINLTRITDYRDVQLKHFADSVTPLGVMNLQTCGPLKCMDVGSGAGFPGLPLKILVPDINLCLVESVGKKVRFLEHMVQRLNLDGVTIYNNRAEVLGRDSLLRETFDLILARALGPMNVVTELTLPFSRIGGKVILFKKGDISREIEEAQGAIIKLGGRLAGFHPTQIAGFEDNRTLVILDKVSHTPDIYPRKAGIPKKRPLT</sequence>
<dbReference type="SUPFAM" id="SSF53335">
    <property type="entry name" value="S-adenosyl-L-methionine-dependent methyltransferases"/>
    <property type="match status" value="1"/>
</dbReference>
<evidence type="ECO:0000256" key="3">
    <source>
        <dbReference type="ARBA" id="ARBA00022603"/>
    </source>
</evidence>
<dbReference type="FunFam" id="3.40.50.150:FF:000041">
    <property type="entry name" value="Ribosomal RNA small subunit methyltransferase G"/>
    <property type="match status" value="1"/>
</dbReference>
<dbReference type="EMBL" id="UINC01011154">
    <property type="protein sequence ID" value="SVA49349.1"/>
    <property type="molecule type" value="Genomic_DNA"/>
</dbReference>
<reference evidence="6" key="1">
    <citation type="submission" date="2018-05" db="EMBL/GenBank/DDBJ databases">
        <authorList>
            <person name="Lanie J.A."/>
            <person name="Ng W.-L."/>
            <person name="Kazmierczak K.M."/>
            <person name="Andrzejewski T.M."/>
            <person name="Davidsen T.M."/>
            <person name="Wayne K.J."/>
            <person name="Tettelin H."/>
            <person name="Glass J.I."/>
            <person name="Rusch D."/>
            <person name="Podicherti R."/>
            <person name="Tsui H.-C.T."/>
            <person name="Winkler M.E."/>
        </authorList>
    </citation>
    <scope>NUCLEOTIDE SEQUENCE</scope>
</reference>
<keyword evidence="3" id="KW-0489">Methyltransferase</keyword>
<keyword evidence="5" id="KW-0949">S-adenosyl-L-methionine</keyword>
<dbReference type="InterPro" id="IPR003682">
    <property type="entry name" value="rRNA_ssu_MeTfrase_G"/>
</dbReference>
<dbReference type="AlphaFoldDB" id="A0A381W9X2"/>
<evidence type="ECO:0000313" key="6">
    <source>
        <dbReference type="EMBL" id="SVA49349.1"/>
    </source>
</evidence>
<proteinExistence type="inferred from homology"/>
<dbReference type="GO" id="GO:0005829">
    <property type="term" value="C:cytosol"/>
    <property type="evidence" value="ECO:0007669"/>
    <property type="project" value="TreeGrafter"/>
</dbReference>
<organism evidence="6">
    <name type="scientific">marine metagenome</name>
    <dbReference type="NCBI Taxonomy" id="408172"/>
    <lineage>
        <taxon>unclassified sequences</taxon>
        <taxon>metagenomes</taxon>
        <taxon>ecological metagenomes</taxon>
    </lineage>
</organism>
<keyword evidence="2" id="KW-0698">rRNA processing</keyword>
<dbReference type="NCBIfam" id="TIGR00138">
    <property type="entry name" value="rsmG_gidB"/>
    <property type="match status" value="1"/>
</dbReference>
<evidence type="ECO:0000256" key="1">
    <source>
        <dbReference type="ARBA" id="ARBA00022490"/>
    </source>
</evidence>
<dbReference type="PANTHER" id="PTHR31760:SF0">
    <property type="entry name" value="S-ADENOSYL-L-METHIONINE-DEPENDENT METHYLTRANSFERASES SUPERFAMILY PROTEIN"/>
    <property type="match status" value="1"/>
</dbReference>
<evidence type="ECO:0000256" key="4">
    <source>
        <dbReference type="ARBA" id="ARBA00022679"/>
    </source>
</evidence>
<dbReference type="HAMAP" id="MF_00074">
    <property type="entry name" value="16SrRNA_methyltr_G"/>
    <property type="match status" value="1"/>
</dbReference>
<dbReference type="PANTHER" id="PTHR31760">
    <property type="entry name" value="S-ADENOSYL-L-METHIONINE-DEPENDENT METHYLTRANSFERASES SUPERFAMILY PROTEIN"/>
    <property type="match status" value="1"/>
</dbReference>
<protein>
    <recommendedName>
        <fullName evidence="7">Ribosomal RNA small subunit methyltransferase G</fullName>
    </recommendedName>
</protein>